<dbReference type="CDD" id="cd18080">
    <property type="entry name" value="TrmD-like"/>
    <property type="match status" value="1"/>
</dbReference>
<feature type="region of interest" description="Disordered" evidence="18">
    <location>
        <begin position="227"/>
        <end position="261"/>
    </location>
</feature>
<dbReference type="InterPro" id="IPR029028">
    <property type="entry name" value="Alpha/beta_knot_MTases"/>
</dbReference>
<evidence type="ECO:0000256" key="8">
    <source>
        <dbReference type="ARBA" id="ARBA00022603"/>
    </source>
</evidence>
<feature type="binding site" evidence="15 16">
    <location>
        <begin position="149"/>
        <end position="154"/>
    </location>
    <ligand>
        <name>S-adenosyl-L-methionine</name>
        <dbReference type="ChEBI" id="CHEBI:59789"/>
    </ligand>
</feature>
<accession>A0A1M5CCY1</accession>
<dbReference type="InterPro" id="IPR023148">
    <property type="entry name" value="tRNA_m1G_MeTrfase_C_sf"/>
</dbReference>
<gene>
    <name evidence="15" type="primary">trmD</name>
    <name evidence="20" type="ORF">SAMN05443575_0197</name>
</gene>
<dbReference type="PANTHER" id="PTHR46417">
    <property type="entry name" value="TRNA (GUANINE-N(1)-)-METHYLTRANSFERASE"/>
    <property type="match status" value="1"/>
</dbReference>
<keyword evidence="7 15" id="KW-0963">Cytoplasm</keyword>
<evidence type="ECO:0000256" key="16">
    <source>
        <dbReference type="PIRSR" id="PIRSR000386-1"/>
    </source>
</evidence>
<feature type="binding site" evidence="15 16">
    <location>
        <position position="125"/>
    </location>
    <ligand>
        <name>S-adenosyl-L-methionine</name>
        <dbReference type="ChEBI" id="CHEBI:59789"/>
    </ligand>
</feature>
<dbReference type="AlphaFoldDB" id="A0A1M5CCY1"/>
<evidence type="ECO:0000256" key="2">
    <source>
        <dbReference type="ARBA" id="ARBA00004496"/>
    </source>
</evidence>
<dbReference type="SUPFAM" id="SSF75217">
    <property type="entry name" value="alpha/beta knot"/>
    <property type="match status" value="1"/>
</dbReference>
<keyword evidence="21" id="KW-1185">Reference proteome</keyword>
<evidence type="ECO:0000256" key="9">
    <source>
        <dbReference type="ARBA" id="ARBA00022679"/>
    </source>
</evidence>
<dbReference type="PANTHER" id="PTHR46417:SF1">
    <property type="entry name" value="TRNA (GUANINE-N(1)-)-METHYLTRANSFERASE"/>
    <property type="match status" value="1"/>
</dbReference>
<evidence type="ECO:0000256" key="11">
    <source>
        <dbReference type="ARBA" id="ARBA00022694"/>
    </source>
</evidence>
<dbReference type="InterPro" id="IPR016009">
    <property type="entry name" value="tRNA_MeTrfase_TRMD/TRM10"/>
</dbReference>
<dbReference type="PIRSF" id="PIRSF000386">
    <property type="entry name" value="tRNA_mtase"/>
    <property type="match status" value="1"/>
</dbReference>
<sequence>MSSDPTPAPAPQLRLDVVTIFPDYLAPLHQSLLGRAIARGQVGLRVHDLRRWTDDVHRTVDDTPYGGGPGMVMLPEPWGRALDEIAPPDSRPQPRLIVPTPSGTPFTQATAARLAREPWLLFGCGRYEGIDSRVVEYAAERMPVEEISLGDYVLAGGEVAVLVVAEAVGRLLPGVLGNAESAVDDSFAAGPAGLLEAPAYTKPASWRGLDVPDVLLSGNHAAITAWRTERSRARTAERRPELLPPEPGASDPGPPGPRATS</sequence>
<dbReference type="Proteomes" id="UP000186132">
    <property type="component" value="Unassembled WGS sequence"/>
</dbReference>
<evidence type="ECO:0000259" key="19">
    <source>
        <dbReference type="Pfam" id="PF01746"/>
    </source>
</evidence>
<comment type="catalytic activity">
    <reaction evidence="14 15 17">
        <text>guanosine(37) in tRNA + S-adenosyl-L-methionine = N(1)-methylguanosine(37) in tRNA + S-adenosyl-L-homocysteine + H(+)</text>
        <dbReference type="Rhea" id="RHEA:36899"/>
        <dbReference type="Rhea" id="RHEA-COMP:10145"/>
        <dbReference type="Rhea" id="RHEA-COMP:10147"/>
        <dbReference type="ChEBI" id="CHEBI:15378"/>
        <dbReference type="ChEBI" id="CHEBI:57856"/>
        <dbReference type="ChEBI" id="CHEBI:59789"/>
        <dbReference type="ChEBI" id="CHEBI:73542"/>
        <dbReference type="ChEBI" id="CHEBI:74269"/>
        <dbReference type="EC" id="2.1.1.228"/>
    </reaction>
</comment>
<dbReference type="GO" id="GO:0005829">
    <property type="term" value="C:cytosol"/>
    <property type="evidence" value="ECO:0007669"/>
    <property type="project" value="TreeGrafter"/>
</dbReference>
<feature type="compositionally biased region" description="Basic and acidic residues" evidence="18">
    <location>
        <begin position="227"/>
        <end position="241"/>
    </location>
</feature>
<organism evidence="20 21">
    <name type="scientific">Jatrophihabitans endophyticus</name>
    <dbReference type="NCBI Taxonomy" id="1206085"/>
    <lineage>
        <taxon>Bacteria</taxon>
        <taxon>Bacillati</taxon>
        <taxon>Actinomycetota</taxon>
        <taxon>Actinomycetes</taxon>
        <taxon>Jatrophihabitantales</taxon>
        <taxon>Jatrophihabitantaceae</taxon>
        <taxon>Jatrophihabitans</taxon>
    </lineage>
</organism>
<evidence type="ECO:0000256" key="13">
    <source>
        <dbReference type="ARBA" id="ARBA00033392"/>
    </source>
</evidence>
<dbReference type="EC" id="2.1.1.228" evidence="5 15"/>
<dbReference type="STRING" id="1206085.SAMN05443575_0197"/>
<evidence type="ECO:0000256" key="14">
    <source>
        <dbReference type="ARBA" id="ARBA00047783"/>
    </source>
</evidence>
<dbReference type="FunFam" id="3.40.1280.10:FF:000001">
    <property type="entry name" value="tRNA (guanine-N(1)-)-methyltransferase"/>
    <property type="match status" value="1"/>
</dbReference>
<evidence type="ECO:0000313" key="21">
    <source>
        <dbReference type="Proteomes" id="UP000186132"/>
    </source>
</evidence>
<comment type="subunit">
    <text evidence="4 15 17">Homodimer.</text>
</comment>
<evidence type="ECO:0000256" key="4">
    <source>
        <dbReference type="ARBA" id="ARBA00011738"/>
    </source>
</evidence>
<dbReference type="GO" id="GO:0002939">
    <property type="term" value="P:tRNA N1-guanine methylation"/>
    <property type="evidence" value="ECO:0007669"/>
    <property type="project" value="TreeGrafter"/>
</dbReference>
<dbReference type="Gene3D" id="1.10.1270.20">
    <property type="entry name" value="tRNA(m1g37)methyltransferase, domain 2"/>
    <property type="match status" value="1"/>
</dbReference>
<evidence type="ECO:0000313" key="20">
    <source>
        <dbReference type="EMBL" id="SHF52579.1"/>
    </source>
</evidence>
<dbReference type="NCBIfam" id="NF000648">
    <property type="entry name" value="PRK00026.1"/>
    <property type="match status" value="1"/>
</dbReference>
<keyword evidence="11 15" id="KW-0819">tRNA processing</keyword>
<dbReference type="Pfam" id="PF01746">
    <property type="entry name" value="tRNA_m1G_MT"/>
    <property type="match status" value="1"/>
</dbReference>
<evidence type="ECO:0000256" key="7">
    <source>
        <dbReference type="ARBA" id="ARBA00022490"/>
    </source>
</evidence>
<keyword evidence="8 15" id="KW-0489">Methyltransferase</keyword>
<dbReference type="GO" id="GO:0052906">
    <property type="term" value="F:tRNA (guanine(37)-N1)-methyltransferase activity"/>
    <property type="evidence" value="ECO:0007669"/>
    <property type="project" value="UniProtKB-UniRule"/>
</dbReference>
<dbReference type="NCBIfam" id="TIGR00088">
    <property type="entry name" value="trmD"/>
    <property type="match status" value="1"/>
</dbReference>
<evidence type="ECO:0000256" key="5">
    <source>
        <dbReference type="ARBA" id="ARBA00012807"/>
    </source>
</evidence>
<comment type="function">
    <text evidence="1 15 17">Specifically methylates guanosine-37 in various tRNAs.</text>
</comment>
<protein>
    <recommendedName>
        <fullName evidence="6 15">tRNA (guanine-N(1)-)-methyltransferase</fullName>
        <ecNumber evidence="5 15">2.1.1.228</ecNumber>
    </recommendedName>
    <alternativeName>
        <fullName evidence="12 15">M1G-methyltransferase</fullName>
    </alternativeName>
    <alternativeName>
        <fullName evidence="13 15">tRNA [GM37] methyltransferase</fullName>
    </alternativeName>
</protein>
<dbReference type="Gene3D" id="3.40.1280.10">
    <property type="match status" value="1"/>
</dbReference>
<dbReference type="HAMAP" id="MF_00605">
    <property type="entry name" value="TrmD"/>
    <property type="match status" value="1"/>
</dbReference>
<proteinExistence type="inferred from homology"/>
<keyword evidence="9 15" id="KW-0808">Transferase</keyword>
<evidence type="ECO:0000256" key="3">
    <source>
        <dbReference type="ARBA" id="ARBA00007630"/>
    </source>
</evidence>
<name>A0A1M5CCY1_9ACTN</name>
<keyword evidence="10 15" id="KW-0949">S-adenosyl-L-methionine</keyword>
<evidence type="ECO:0000256" key="1">
    <source>
        <dbReference type="ARBA" id="ARBA00002634"/>
    </source>
</evidence>
<evidence type="ECO:0000256" key="18">
    <source>
        <dbReference type="SAM" id="MobiDB-lite"/>
    </source>
</evidence>
<comment type="subcellular location">
    <subcellularLocation>
        <location evidence="2 15 17">Cytoplasm</location>
    </subcellularLocation>
</comment>
<comment type="similarity">
    <text evidence="3 15 17">Belongs to the RNA methyltransferase TrmD family.</text>
</comment>
<dbReference type="InterPro" id="IPR002649">
    <property type="entry name" value="tRNA_m1G_MeTrfase_TrmD"/>
</dbReference>
<dbReference type="InterPro" id="IPR029026">
    <property type="entry name" value="tRNA_m1G_MTases_N"/>
</dbReference>
<evidence type="ECO:0000256" key="15">
    <source>
        <dbReference type="HAMAP-Rule" id="MF_00605"/>
    </source>
</evidence>
<dbReference type="EMBL" id="FQVU01000001">
    <property type="protein sequence ID" value="SHF52579.1"/>
    <property type="molecule type" value="Genomic_DNA"/>
</dbReference>
<feature type="domain" description="tRNA methyltransferase TRMD/TRM10-type" evidence="19">
    <location>
        <begin position="13"/>
        <end position="243"/>
    </location>
</feature>
<evidence type="ECO:0000256" key="17">
    <source>
        <dbReference type="RuleBase" id="RU003464"/>
    </source>
</evidence>
<evidence type="ECO:0000256" key="6">
    <source>
        <dbReference type="ARBA" id="ARBA00014679"/>
    </source>
</evidence>
<reference evidence="20 21" key="1">
    <citation type="submission" date="2016-11" db="EMBL/GenBank/DDBJ databases">
        <authorList>
            <person name="Jaros S."/>
            <person name="Januszkiewicz K."/>
            <person name="Wedrychowicz H."/>
        </authorList>
    </citation>
    <scope>NUCLEOTIDE SEQUENCE [LARGE SCALE GENOMIC DNA]</scope>
    <source>
        <strain evidence="20 21">DSM 45627</strain>
    </source>
</reference>
<feature type="compositionally biased region" description="Pro residues" evidence="18">
    <location>
        <begin position="242"/>
        <end position="261"/>
    </location>
</feature>
<evidence type="ECO:0000256" key="10">
    <source>
        <dbReference type="ARBA" id="ARBA00022691"/>
    </source>
</evidence>
<evidence type="ECO:0000256" key="12">
    <source>
        <dbReference type="ARBA" id="ARBA00029736"/>
    </source>
</evidence>